<evidence type="ECO:0000256" key="2">
    <source>
        <dbReference type="ARBA" id="ARBA00022448"/>
    </source>
</evidence>
<keyword evidence="4 7" id="KW-0812">Transmembrane</keyword>
<dbReference type="EMBL" id="JPMI01000276">
    <property type="protein sequence ID" value="KFA88760.1"/>
    <property type="molecule type" value="Genomic_DNA"/>
</dbReference>
<dbReference type="Pfam" id="PF00528">
    <property type="entry name" value="BPD_transp_1"/>
    <property type="match status" value="1"/>
</dbReference>
<evidence type="ECO:0000259" key="8">
    <source>
        <dbReference type="PROSITE" id="PS50928"/>
    </source>
</evidence>
<dbReference type="PROSITE" id="PS50928">
    <property type="entry name" value="ABC_TM1"/>
    <property type="match status" value="1"/>
</dbReference>
<evidence type="ECO:0000313" key="10">
    <source>
        <dbReference type="Proteomes" id="UP000028547"/>
    </source>
</evidence>
<comment type="subcellular location">
    <subcellularLocation>
        <location evidence="1 7">Cell membrane</location>
        <topology evidence="1 7">Multi-pass membrane protein</topology>
    </subcellularLocation>
</comment>
<reference evidence="9 10" key="1">
    <citation type="submission" date="2014-07" db="EMBL/GenBank/DDBJ databases">
        <title>Draft Genome Sequence of Gephyronic Acid Producer, Cystobacter violaceus Strain Cb vi76.</title>
        <authorList>
            <person name="Stevens D.C."/>
            <person name="Young J."/>
            <person name="Carmichael R."/>
            <person name="Tan J."/>
            <person name="Taylor R.E."/>
        </authorList>
    </citation>
    <scope>NUCLEOTIDE SEQUENCE [LARGE SCALE GENOMIC DNA]</scope>
    <source>
        <strain evidence="9 10">Cb vi76</strain>
    </source>
</reference>
<protein>
    <submittedName>
        <fullName evidence="9">ABC transporter ATP-binding protein</fullName>
    </submittedName>
</protein>
<dbReference type="InterPro" id="IPR000515">
    <property type="entry name" value="MetI-like"/>
</dbReference>
<feature type="transmembrane region" description="Helical" evidence="7">
    <location>
        <begin position="181"/>
        <end position="200"/>
    </location>
</feature>
<name>A0A084SJX5_9BACT</name>
<proteinExistence type="inferred from homology"/>
<keyword evidence="9" id="KW-0067">ATP-binding</keyword>
<comment type="caution">
    <text evidence="9">The sequence shown here is derived from an EMBL/GenBank/DDBJ whole genome shotgun (WGS) entry which is preliminary data.</text>
</comment>
<evidence type="ECO:0000256" key="1">
    <source>
        <dbReference type="ARBA" id="ARBA00004651"/>
    </source>
</evidence>
<keyword evidence="3" id="KW-1003">Cell membrane</keyword>
<dbReference type="InterPro" id="IPR035906">
    <property type="entry name" value="MetI-like_sf"/>
</dbReference>
<dbReference type="Gene3D" id="1.10.3720.10">
    <property type="entry name" value="MetI-like"/>
    <property type="match status" value="1"/>
</dbReference>
<evidence type="ECO:0000256" key="7">
    <source>
        <dbReference type="RuleBase" id="RU363032"/>
    </source>
</evidence>
<organism evidence="9 10">
    <name type="scientific">Archangium violaceum Cb vi76</name>
    <dbReference type="NCBI Taxonomy" id="1406225"/>
    <lineage>
        <taxon>Bacteria</taxon>
        <taxon>Pseudomonadati</taxon>
        <taxon>Myxococcota</taxon>
        <taxon>Myxococcia</taxon>
        <taxon>Myxococcales</taxon>
        <taxon>Cystobacterineae</taxon>
        <taxon>Archangiaceae</taxon>
        <taxon>Archangium</taxon>
    </lineage>
</organism>
<feature type="transmembrane region" description="Helical" evidence="7">
    <location>
        <begin position="94"/>
        <end position="114"/>
    </location>
</feature>
<keyword evidence="5 7" id="KW-1133">Transmembrane helix</keyword>
<dbReference type="RefSeq" id="WP_043407526.1">
    <property type="nucleotide sequence ID" value="NZ_JPMI01000276.1"/>
</dbReference>
<dbReference type="GO" id="GO:0005886">
    <property type="term" value="C:plasma membrane"/>
    <property type="evidence" value="ECO:0007669"/>
    <property type="project" value="UniProtKB-SubCell"/>
</dbReference>
<feature type="transmembrane region" description="Helical" evidence="7">
    <location>
        <begin position="63"/>
        <end position="82"/>
    </location>
</feature>
<gene>
    <name evidence="9" type="ORF">Q664_39000</name>
</gene>
<dbReference type="Proteomes" id="UP000028547">
    <property type="component" value="Unassembled WGS sequence"/>
</dbReference>
<feature type="domain" description="ABC transmembrane type-1" evidence="8">
    <location>
        <begin position="56"/>
        <end position="244"/>
    </location>
</feature>
<dbReference type="SUPFAM" id="SSF161098">
    <property type="entry name" value="MetI-like"/>
    <property type="match status" value="1"/>
</dbReference>
<keyword evidence="9" id="KW-0547">Nucleotide-binding</keyword>
<dbReference type="AlphaFoldDB" id="A0A084SJX5"/>
<dbReference type="PANTHER" id="PTHR30151">
    <property type="entry name" value="ALKANE SULFONATE ABC TRANSPORTER-RELATED, MEMBRANE SUBUNIT"/>
    <property type="match status" value="1"/>
</dbReference>
<evidence type="ECO:0000256" key="3">
    <source>
        <dbReference type="ARBA" id="ARBA00022475"/>
    </source>
</evidence>
<sequence length="258" mass="26846">MKALRDALAPLAALVILLALWETVARVFSFNPMVLPPPSTIGLEASRSAGSLLSGALSTGRSALVGFGLSTGVGVLAAIILSSSRVLERALYPYALFLQMVPIIAIAPVLVVWFGHGARAVAVSSFIVSVFPVIANTHTGMRSVDPALRDMFRLYGARRVATLWKLELPASLPHLFTGLRVASGLSVVGAIVGEWVAGVVEGDSGLGILVLVANRQGNTALVFAAVLAASALGLLLFGAVSLTGERMLRRWHPSASGS</sequence>
<dbReference type="PANTHER" id="PTHR30151:SF41">
    <property type="entry name" value="ABC TRANSPORTER PERMEASE PROTEIN"/>
    <property type="match status" value="1"/>
</dbReference>
<keyword evidence="6 7" id="KW-0472">Membrane</keyword>
<keyword evidence="2 7" id="KW-0813">Transport</keyword>
<accession>A0A084SJX5</accession>
<dbReference type="CDD" id="cd06261">
    <property type="entry name" value="TM_PBP2"/>
    <property type="match status" value="1"/>
</dbReference>
<dbReference type="GO" id="GO:0005524">
    <property type="term" value="F:ATP binding"/>
    <property type="evidence" value="ECO:0007669"/>
    <property type="project" value="UniProtKB-KW"/>
</dbReference>
<evidence type="ECO:0000313" key="9">
    <source>
        <dbReference type="EMBL" id="KFA88760.1"/>
    </source>
</evidence>
<feature type="transmembrane region" description="Helical" evidence="7">
    <location>
        <begin position="120"/>
        <end position="139"/>
    </location>
</feature>
<dbReference type="GO" id="GO:0055085">
    <property type="term" value="P:transmembrane transport"/>
    <property type="evidence" value="ECO:0007669"/>
    <property type="project" value="InterPro"/>
</dbReference>
<comment type="similarity">
    <text evidence="7">Belongs to the binding-protein-dependent transport system permease family.</text>
</comment>
<feature type="transmembrane region" description="Helical" evidence="7">
    <location>
        <begin position="220"/>
        <end position="242"/>
    </location>
</feature>
<evidence type="ECO:0000256" key="6">
    <source>
        <dbReference type="ARBA" id="ARBA00023136"/>
    </source>
</evidence>
<evidence type="ECO:0000256" key="5">
    <source>
        <dbReference type="ARBA" id="ARBA00022989"/>
    </source>
</evidence>
<evidence type="ECO:0000256" key="4">
    <source>
        <dbReference type="ARBA" id="ARBA00022692"/>
    </source>
</evidence>